<feature type="compositionally biased region" description="Basic residues" evidence="2">
    <location>
        <begin position="208"/>
        <end position="217"/>
    </location>
</feature>
<evidence type="ECO:0000256" key="1">
    <source>
        <dbReference type="SAM" id="Coils"/>
    </source>
</evidence>
<feature type="compositionally biased region" description="Low complexity" evidence="2">
    <location>
        <begin position="218"/>
        <end position="228"/>
    </location>
</feature>
<feature type="region of interest" description="Disordered" evidence="2">
    <location>
        <begin position="199"/>
        <end position="233"/>
    </location>
</feature>
<feature type="coiled-coil region" evidence="1">
    <location>
        <begin position="407"/>
        <end position="445"/>
    </location>
</feature>
<dbReference type="EMBL" id="JASCZI010152098">
    <property type="protein sequence ID" value="MED6175396.1"/>
    <property type="molecule type" value="Genomic_DNA"/>
</dbReference>
<gene>
    <name evidence="3" type="ORF">PIB30_077956</name>
</gene>
<dbReference type="Proteomes" id="UP001341840">
    <property type="component" value="Unassembled WGS sequence"/>
</dbReference>
<sequence length="455" mass="51194">MREDLESKDCDLFPFIGLPLLAFPCLDSLDFASDQAYGEEVWAHTLVPQKLRVGAPDQLIKYEVAHTDELAQAIEAVEERSAPVSKKTKGKHINEILSFDKFYKIKWNVKWIRPTFYSALEVWERKKAAHEDRCFKKYLKAKAINPFIRRKLFMHPFQYPPFPNAQFGIADRLPDPVKGAIPVTITGIASEPQKAVEEWHFDEEKAPKKTKGKKSAGRTKSSSTATLTSKKRNVVEVTSGATEGLAKIAPPPSGEQFQPKRVLPTTEPYKRFPFPLLNPILRQLGPFFLILPGFRDEGPFHVPTSDAGDLNFADDKFNLDSILLEAQEENVPIQTPVEQEVVDREAIIGKVNQVLSYLNHSLEEIVASAEIKAQLLEATSFLNQHASSEVSSLENFMEELFNSHALLESSLEDLRSATAELSKYKKELEKELAVAKQLLADTRIGLARSRLPISI</sequence>
<proteinExistence type="predicted"/>
<name>A0ABU6VP67_9FABA</name>
<accession>A0ABU6VP67</accession>
<evidence type="ECO:0000256" key="2">
    <source>
        <dbReference type="SAM" id="MobiDB-lite"/>
    </source>
</evidence>
<comment type="caution">
    <text evidence="3">The sequence shown here is derived from an EMBL/GenBank/DDBJ whole genome shotgun (WGS) entry which is preliminary data.</text>
</comment>
<protein>
    <submittedName>
        <fullName evidence="3">Uncharacterized protein</fullName>
    </submittedName>
</protein>
<reference evidence="3 4" key="1">
    <citation type="journal article" date="2023" name="Plants (Basel)">
        <title>Bridging the Gap: Combining Genomics and Transcriptomics Approaches to Understand Stylosanthes scabra, an Orphan Legume from the Brazilian Caatinga.</title>
        <authorList>
            <person name="Ferreira-Neto J.R.C."/>
            <person name="da Silva M.D."/>
            <person name="Binneck E."/>
            <person name="de Melo N.F."/>
            <person name="da Silva R.H."/>
            <person name="de Melo A.L.T.M."/>
            <person name="Pandolfi V."/>
            <person name="Bustamante F.O."/>
            <person name="Brasileiro-Vidal A.C."/>
            <person name="Benko-Iseppon A.M."/>
        </authorList>
    </citation>
    <scope>NUCLEOTIDE SEQUENCE [LARGE SCALE GENOMIC DNA]</scope>
    <source>
        <tissue evidence="3">Leaves</tissue>
    </source>
</reference>
<keyword evidence="4" id="KW-1185">Reference proteome</keyword>
<keyword evidence="1" id="KW-0175">Coiled coil</keyword>
<organism evidence="3 4">
    <name type="scientific">Stylosanthes scabra</name>
    <dbReference type="NCBI Taxonomy" id="79078"/>
    <lineage>
        <taxon>Eukaryota</taxon>
        <taxon>Viridiplantae</taxon>
        <taxon>Streptophyta</taxon>
        <taxon>Embryophyta</taxon>
        <taxon>Tracheophyta</taxon>
        <taxon>Spermatophyta</taxon>
        <taxon>Magnoliopsida</taxon>
        <taxon>eudicotyledons</taxon>
        <taxon>Gunneridae</taxon>
        <taxon>Pentapetalae</taxon>
        <taxon>rosids</taxon>
        <taxon>fabids</taxon>
        <taxon>Fabales</taxon>
        <taxon>Fabaceae</taxon>
        <taxon>Papilionoideae</taxon>
        <taxon>50 kb inversion clade</taxon>
        <taxon>dalbergioids sensu lato</taxon>
        <taxon>Dalbergieae</taxon>
        <taxon>Pterocarpus clade</taxon>
        <taxon>Stylosanthes</taxon>
    </lineage>
</organism>
<evidence type="ECO:0000313" key="4">
    <source>
        <dbReference type="Proteomes" id="UP001341840"/>
    </source>
</evidence>
<evidence type="ECO:0000313" key="3">
    <source>
        <dbReference type="EMBL" id="MED6175396.1"/>
    </source>
</evidence>